<evidence type="ECO:0000256" key="7">
    <source>
        <dbReference type="ARBA" id="ARBA00047989"/>
    </source>
</evidence>
<dbReference type="InterPro" id="IPR038371">
    <property type="entry name" value="Cu_polyphenol_OxRdtase_sf"/>
</dbReference>
<dbReference type="AlphaFoldDB" id="A0A974RXL1"/>
<dbReference type="InterPro" id="IPR003730">
    <property type="entry name" value="Cu_polyphenol_OxRdtase"/>
</dbReference>
<keyword evidence="5" id="KW-0378">Hydrolase</keyword>
<accession>A0A974RXL1</accession>
<gene>
    <name evidence="11" type="primary">pgeF</name>
    <name evidence="11" type="ORF">JHT90_03705</name>
</gene>
<evidence type="ECO:0000256" key="8">
    <source>
        <dbReference type="ARBA" id="ARBA00048968"/>
    </source>
</evidence>
<reference evidence="11 12" key="1">
    <citation type="submission" date="2021-01" db="EMBL/GenBank/DDBJ databases">
        <title>Entomomonas sp. F2A isolated from a house cricket (Acheta domesticus).</title>
        <authorList>
            <person name="Spergser J."/>
            <person name="Busse H.-J."/>
        </authorList>
    </citation>
    <scope>NUCLEOTIDE SEQUENCE [LARGE SCALE GENOMIC DNA]</scope>
    <source>
        <strain evidence="11 12">F2A</strain>
    </source>
</reference>
<dbReference type="GO" id="GO:0017061">
    <property type="term" value="F:S-methyl-5-thioadenosine phosphorylase activity"/>
    <property type="evidence" value="ECO:0007669"/>
    <property type="project" value="UniProtKB-EC"/>
</dbReference>
<dbReference type="SUPFAM" id="SSF64438">
    <property type="entry name" value="CNF1/YfiH-like putative cysteine hydrolases"/>
    <property type="match status" value="1"/>
</dbReference>
<keyword evidence="12" id="KW-1185">Reference proteome</keyword>
<evidence type="ECO:0000256" key="2">
    <source>
        <dbReference type="ARBA" id="ARBA00007353"/>
    </source>
</evidence>
<dbReference type="GO" id="GO:0016787">
    <property type="term" value="F:hydrolase activity"/>
    <property type="evidence" value="ECO:0007669"/>
    <property type="project" value="UniProtKB-KW"/>
</dbReference>
<dbReference type="Gene3D" id="3.60.140.10">
    <property type="entry name" value="CNF1/YfiH-like putative cysteine hydrolases"/>
    <property type="match status" value="1"/>
</dbReference>
<evidence type="ECO:0000313" key="11">
    <source>
        <dbReference type="EMBL" id="QQP86358.1"/>
    </source>
</evidence>
<organism evidence="11 12">
    <name type="scientific">Entomomonas asaccharolytica</name>
    <dbReference type="NCBI Taxonomy" id="2785331"/>
    <lineage>
        <taxon>Bacteria</taxon>
        <taxon>Pseudomonadati</taxon>
        <taxon>Pseudomonadota</taxon>
        <taxon>Gammaproteobacteria</taxon>
        <taxon>Pseudomonadales</taxon>
        <taxon>Pseudomonadaceae</taxon>
        <taxon>Entomomonas</taxon>
    </lineage>
</organism>
<evidence type="ECO:0000256" key="6">
    <source>
        <dbReference type="ARBA" id="ARBA00022833"/>
    </source>
</evidence>
<dbReference type="PANTHER" id="PTHR30616:SF2">
    <property type="entry name" value="PURINE NUCLEOSIDE PHOSPHORYLASE LACC1"/>
    <property type="match status" value="1"/>
</dbReference>
<keyword evidence="4" id="KW-0479">Metal-binding</keyword>
<dbReference type="Pfam" id="PF02578">
    <property type="entry name" value="Cu-oxidase_4"/>
    <property type="match status" value="1"/>
</dbReference>
<name>A0A974RXL1_9GAMM</name>
<comment type="catalytic activity">
    <reaction evidence="7">
        <text>adenosine + H2O + H(+) = inosine + NH4(+)</text>
        <dbReference type="Rhea" id="RHEA:24408"/>
        <dbReference type="ChEBI" id="CHEBI:15377"/>
        <dbReference type="ChEBI" id="CHEBI:15378"/>
        <dbReference type="ChEBI" id="CHEBI:16335"/>
        <dbReference type="ChEBI" id="CHEBI:17596"/>
        <dbReference type="ChEBI" id="CHEBI:28938"/>
        <dbReference type="EC" id="3.5.4.4"/>
    </reaction>
    <physiologicalReaction direction="left-to-right" evidence="7">
        <dbReference type="Rhea" id="RHEA:24409"/>
    </physiologicalReaction>
</comment>
<evidence type="ECO:0000256" key="9">
    <source>
        <dbReference type="ARBA" id="ARBA00049893"/>
    </source>
</evidence>
<protein>
    <recommendedName>
        <fullName evidence="10">Purine nucleoside phosphorylase</fullName>
    </recommendedName>
</protein>
<proteinExistence type="inferred from homology"/>
<dbReference type="EMBL" id="CP067393">
    <property type="protein sequence ID" value="QQP86358.1"/>
    <property type="molecule type" value="Genomic_DNA"/>
</dbReference>
<evidence type="ECO:0000313" key="12">
    <source>
        <dbReference type="Proteomes" id="UP000595278"/>
    </source>
</evidence>
<dbReference type="RefSeq" id="WP_201094282.1">
    <property type="nucleotide sequence ID" value="NZ_CP067393.1"/>
</dbReference>
<evidence type="ECO:0000256" key="3">
    <source>
        <dbReference type="ARBA" id="ARBA00022679"/>
    </source>
</evidence>
<comment type="catalytic activity">
    <reaction evidence="9">
        <text>S-methyl-5'-thioadenosine + phosphate = 5-(methylsulfanyl)-alpha-D-ribose 1-phosphate + adenine</text>
        <dbReference type="Rhea" id="RHEA:11852"/>
        <dbReference type="ChEBI" id="CHEBI:16708"/>
        <dbReference type="ChEBI" id="CHEBI:17509"/>
        <dbReference type="ChEBI" id="CHEBI:43474"/>
        <dbReference type="ChEBI" id="CHEBI:58533"/>
        <dbReference type="EC" id="2.4.2.28"/>
    </reaction>
    <physiologicalReaction direction="left-to-right" evidence="9">
        <dbReference type="Rhea" id="RHEA:11853"/>
    </physiologicalReaction>
</comment>
<dbReference type="GO" id="GO:0005507">
    <property type="term" value="F:copper ion binding"/>
    <property type="evidence" value="ECO:0007669"/>
    <property type="project" value="TreeGrafter"/>
</dbReference>
<evidence type="ECO:0000256" key="1">
    <source>
        <dbReference type="ARBA" id="ARBA00000553"/>
    </source>
</evidence>
<evidence type="ECO:0000256" key="10">
    <source>
        <dbReference type="RuleBase" id="RU361274"/>
    </source>
</evidence>
<comment type="catalytic activity">
    <reaction evidence="8">
        <text>adenosine + phosphate = alpha-D-ribose 1-phosphate + adenine</text>
        <dbReference type="Rhea" id="RHEA:27642"/>
        <dbReference type="ChEBI" id="CHEBI:16335"/>
        <dbReference type="ChEBI" id="CHEBI:16708"/>
        <dbReference type="ChEBI" id="CHEBI:43474"/>
        <dbReference type="ChEBI" id="CHEBI:57720"/>
        <dbReference type="EC" id="2.4.2.1"/>
    </reaction>
    <physiologicalReaction direction="left-to-right" evidence="8">
        <dbReference type="Rhea" id="RHEA:27643"/>
    </physiologicalReaction>
</comment>
<evidence type="ECO:0000256" key="5">
    <source>
        <dbReference type="ARBA" id="ARBA00022801"/>
    </source>
</evidence>
<comment type="catalytic activity">
    <reaction evidence="1">
        <text>inosine + phosphate = alpha-D-ribose 1-phosphate + hypoxanthine</text>
        <dbReference type="Rhea" id="RHEA:27646"/>
        <dbReference type="ChEBI" id="CHEBI:17368"/>
        <dbReference type="ChEBI" id="CHEBI:17596"/>
        <dbReference type="ChEBI" id="CHEBI:43474"/>
        <dbReference type="ChEBI" id="CHEBI:57720"/>
        <dbReference type="EC" id="2.4.2.1"/>
    </reaction>
    <physiologicalReaction direction="left-to-right" evidence="1">
        <dbReference type="Rhea" id="RHEA:27647"/>
    </physiologicalReaction>
</comment>
<keyword evidence="6" id="KW-0862">Zinc</keyword>
<dbReference type="PANTHER" id="PTHR30616">
    <property type="entry name" value="UNCHARACTERIZED PROTEIN YFIH"/>
    <property type="match status" value="1"/>
</dbReference>
<dbReference type="Proteomes" id="UP000595278">
    <property type="component" value="Chromosome"/>
</dbReference>
<comment type="similarity">
    <text evidence="2 10">Belongs to the purine nucleoside phosphorylase YfiH/LACC1 family.</text>
</comment>
<dbReference type="NCBIfam" id="TIGR00726">
    <property type="entry name" value="peptidoglycan editing factor PgeF"/>
    <property type="match status" value="1"/>
</dbReference>
<dbReference type="InterPro" id="IPR011324">
    <property type="entry name" value="Cytotoxic_necrot_fac-like_cat"/>
</dbReference>
<sequence length="248" mass="26979">MPAIDELWIKPDWPVPAHVKSCVTTRVGGVSTGNYSSLNLGLHVGDEPASVVENRRRVQQTLGYKKAAWLEQTHSILAVKADASKVLNADASWTDEKDMACVVMTADCLPVLFCDKKGDYVAAAHAGWRGLLNGILEATIDSLPVAADQLLVWLGPAIGPNNFEVGSEVREAFIACSTLAEQAFVVSGNQDRYLADIYQLARLRLEAKGVTAVFGGDFCTVSGEQFYSYRRQNITGRMASLVWLVSDK</sequence>
<keyword evidence="3" id="KW-0808">Transferase</keyword>
<dbReference type="KEGG" id="eaz:JHT90_03705"/>
<evidence type="ECO:0000256" key="4">
    <source>
        <dbReference type="ARBA" id="ARBA00022723"/>
    </source>
</evidence>
<dbReference type="CDD" id="cd16833">
    <property type="entry name" value="YfiH"/>
    <property type="match status" value="1"/>
</dbReference>